<sequence>METTIEKYRKLSLEIILMLSKDNYNEAYKILEDREVIITELGRNGKIKQFKDEYKKQAVYIFDDNIKEFIEVKMNQVKKEIKEYQVKQKGNFIYASLKKENLNLFSKKI</sequence>
<accession>A0A255IUS1</accession>
<gene>
    <name evidence="1" type="ORF">CHL78_003080</name>
</gene>
<dbReference type="RefSeq" id="WP_094366814.1">
    <property type="nucleotide sequence ID" value="NZ_NOJY02000004.1"/>
</dbReference>
<comment type="caution">
    <text evidence="1">The sequence shown here is derived from an EMBL/GenBank/DDBJ whole genome shotgun (WGS) entry which is preliminary data.</text>
</comment>
<evidence type="ECO:0000313" key="1">
    <source>
        <dbReference type="EMBL" id="RDY28919.1"/>
    </source>
</evidence>
<evidence type="ECO:0000313" key="2">
    <source>
        <dbReference type="Proteomes" id="UP000215694"/>
    </source>
</evidence>
<dbReference type="AlphaFoldDB" id="A0A255IUS1"/>
<keyword evidence="2" id="KW-1185">Reference proteome</keyword>
<name>A0A255IUS1_9FIRM</name>
<dbReference type="Proteomes" id="UP000215694">
    <property type="component" value="Unassembled WGS sequence"/>
</dbReference>
<protein>
    <submittedName>
        <fullName evidence="1">Uncharacterized protein</fullName>
    </submittedName>
</protein>
<proteinExistence type="predicted"/>
<reference evidence="1 2" key="1">
    <citation type="journal article" date="2017" name="Genome Announc.">
        <title>Draft Genome Sequence of Romboutsia weinsteinii sp. nov. Strain CCRI-19649(T) Isolated from Surface Water.</title>
        <authorList>
            <person name="Maheux A.F."/>
            <person name="Boudreau D.K."/>
            <person name="Berube E."/>
            <person name="Boissinot M."/>
            <person name="Cantin P."/>
            <person name="Raymond F."/>
            <person name="Corbeil J."/>
            <person name="Omar R.F."/>
            <person name="Bergeron M.G."/>
        </authorList>
    </citation>
    <scope>NUCLEOTIDE SEQUENCE [LARGE SCALE GENOMIC DNA]</scope>
    <source>
        <strain evidence="1 2">CCRI-19649</strain>
    </source>
</reference>
<organism evidence="1 2">
    <name type="scientific">Romboutsia weinsteinii</name>
    <dbReference type="NCBI Taxonomy" id="2020949"/>
    <lineage>
        <taxon>Bacteria</taxon>
        <taxon>Bacillati</taxon>
        <taxon>Bacillota</taxon>
        <taxon>Clostridia</taxon>
        <taxon>Peptostreptococcales</taxon>
        <taxon>Peptostreptococcaceae</taxon>
        <taxon>Romboutsia</taxon>
    </lineage>
</organism>
<dbReference type="EMBL" id="NOJY02000004">
    <property type="protein sequence ID" value="RDY28919.1"/>
    <property type="molecule type" value="Genomic_DNA"/>
</dbReference>